<keyword evidence="3" id="KW-1185">Reference proteome</keyword>
<reference evidence="2 3" key="1">
    <citation type="submission" date="2024-01" db="EMBL/GenBank/DDBJ databases">
        <title>The complete chloroplast genome sequence of Lithospermum erythrorhizon: insights into the phylogenetic relationship among Boraginaceae species and the maternal lineages of purple gromwells.</title>
        <authorList>
            <person name="Okada T."/>
            <person name="Watanabe K."/>
        </authorList>
    </citation>
    <scope>NUCLEOTIDE SEQUENCE [LARGE SCALE GENOMIC DNA]</scope>
</reference>
<evidence type="ECO:0000313" key="2">
    <source>
        <dbReference type="EMBL" id="GAA0161819.1"/>
    </source>
</evidence>
<organism evidence="2 3">
    <name type="scientific">Lithospermum erythrorhizon</name>
    <name type="common">Purple gromwell</name>
    <name type="synonym">Lithospermum officinale var. erythrorhizon</name>
    <dbReference type="NCBI Taxonomy" id="34254"/>
    <lineage>
        <taxon>Eukaryota</taxon>
        <taxon>Viridiplantae</taxon>
        <taxon>Streptophyta</taxon>
        <taxon>Embryophyta</taxon>
        <taxon>Tracheophyta</taxon>
        <taxon>Spermatophyta</taxon>
        <taxon>Magnoliopsida</taxon>
        <taxon>eudicotyledons</taxon>
        <taxon>Gunneridae</taxon>
        <taxon>Pentapetalae</taxon>
        <taxon>asterids</taxon>
        <taxon>lamiids</taxon>
        <taxon>Boraginales</taxon>
        <taxon>Boraginaceae</taxon>
        <taxon>Boraginoideae</taxon>
        <taxon>Lithospermeae</taxon>
        <taxon>Lithospermum</taxon>
    </lineage>
</organism>
<gene>
    <name evidence="2" type="ORF">LIER_18050</name>
</gene>
<feature type="region of interest" description="Disordered" evidence="1">
    <location>
        <begin position="123"/>
        <end position="143"/>
    </location>
</feature>
<protein>
    <submittedName>
        <fullName evidence="2">Uncharacterized protein</fullName>
    </submittedName>
</protein>
<proteinExistence type="predicted"/>
<dbReference type="Proteomes" id="UP001454036">
    <property type="component" value="Unassembled WGS sequence"/>
</dbReference>
<dbReference type="EMBL" id="BAABME010004286">
    <property type="protein sequence ID" value="GAA0161819.1"/>
    <property type="molecule type" value="Genomic_DNA"/>
</dbReference>
<evidence type="ECO:0000256" key="1">
    <source>
        <dbReference type="SAM" id="MobiDB-lite"/>
    </source>
</evidence>
<accession>A0AAV3QCS2</accession>
<dbReference type="AlphaFoldDB" id="A0AAV3QCS2"/>
<comment type="caution">
    <text evidence="2">The sequence shown here is derived from an EMBL/GenBank/DDBJ whole genome shotgun (WGS) entry which is preliminary data.</text>
</comment>
<name>A0AAV3QCS2_LITER</name>
<sequence>MGDNFGKSPNPYSILTERVASTEILISPIGENQEGRNVDSQHIRVEEIVADVNPGKGSEFVENVQPNVKDTSFETSFKYAKSHSSVNPTVAEILDGLKKNAKGGRIKRALRKRAAPVRYKARNKNPSVKENVGKSTRVDQGSDDDDVVVVSSTASMRRTRASVIALEKMRVALGAGGEMGVSIEADEVMDLEELEKLMQKKRLLRKVRGRNKDKFIVDDLEDSGGEDAACIARRKSKGKMKINGDRNRINNRMIAKGIEEMSTEGVDFNSEENEARWNSVCARNIHPERYLSEATMKNQTYMDIIEESRMLVISDETGPHWPSMVRE</sequence>
<evidence type="ECO:0000313" key="3">
    <source>
        <dbReference type="Proteomes" id="UP001454036"/>
    </source>
</evidence>